<feature type="signal peptide" evidence="2">
    <location>
        <begin position="1"/>
        <end position="25"/>
    </location>
</feature>
<protein>
    <submittedName>
        <fullName evidence="3">Uncharacterized protein</fullName>
    </submittedName>
</protein>
<dbReference type="AlphaFoldDB" id="A0A367WPJ2"/>
<dbReference type="RefSeq" id="WP_114090268.1">
    <property type="nucleotide sequence ID" value="NZ_JPWH01000027.1"/>
</dbReference>
<evidence type="ECO:0000313" key="3">
    <source>
        <dbReference type="EMBL" id="RCK43119.1"/>
    </source>
</evidence>
<evidence type="ECO:0000256" key="1">
    <source>
        <dbReference type="SAM" id="MobiDB-lite"/>
    </source>
</evidence>
<comment type="caution">
    <text evidence="3">The sequence shown here is derived from an EMBL/GenBank/DDBJ whole genome shotgun (WGS) entry which is preliminary data.</text>
</comment>
<name>A0A367WPJ2_9PROT</name>
<dbReference type="EMBL" id="JPWH01000027">
    <property type="protein sequence ID" value="RCK43119.1"/>
    <property type="molecule type" value="Genomic_DNA"/>
</dbReference>
<feature type="chain" id="PRO_5017025828" evidence="2">
    <location>
        <begin position="26"/>
        <end position="122"/>
    </location>
</feature>
<feature type="compositionally biased region" description="Polar residues" evidence="1">
    <location>
        <begin position="77"/>
        <end position="90"/>
    </location>
</feature>
<feature type="region of interest" description="Disordered" evidence="1">
    <location>
        <begin position="30"/>
        <end position="122"/>
    </location>
</feature>
<feature type="compositionally biased region" description="Polar residues" evidence="1">
    <location>
        <begin position="35"/>
        <end position="58"/>
    </location>
</feature>
<dbReference type="OrthoDB" id="7359210at2"/>
<evidence type="ECO:0000313" key="4">
    <source>
        <dbReference type="Proteomes" id="UP000252517"/>
    </source>
</evidence>
<sequence length="122" mass="12032">MNDNKGSKIALAVAGLLLIAGAATAIAMTQDKADSSMTPLTNSSAEQSPATSGDTPSAETGEVPATGTVPDAPATDDTMSNGMSNSPTGTEDTRSGDGSAPVQMTPPAGGKTESDSTLMNKE</sequence>
<evidence type="ECO:0000256" key="2">
    <source>
        <dbReference type="SAM" id="SignalP"/>
    </source>
</evidence>
<organism evidence="3 4">
    <name type="scientific">Thalassospira profundimaris</name>
    <dbReference type="NCBI Taxonomy" id="502049"/>
    <lineage>
        <taxon>Bacteria</taxon>
        <taxon>Pseudomonadati</taxon>
        <taxon>Pseudomonadota</taxon>
        <taxon>Alphaproteobacteria</taxon>
        <taxon>Rhodospirillales</taxon>
        <taxon>Thalassospiraceae</taxon>
        <taxon>Thalassospira</taxon>
    </lineage>
</organism>
<reference evidence="3 4" key="1">
    <citation type="submission" date="2014-07" db="EMBL/GenBank/DDBJ databases">
        <title>Draft genome sequence of Thalassospira profundimaris S25-3-2.</title>
        <authorList>
            <person name="Lai Q."/>
            <person name="Shao Z."/>
        </authorList>
    </citation>
    <scope>NUCLEOTIDE SEQUENCE [LARGE SCALE GENOMIC DNA]</scope>
    <source>
        <strain evidence="3 4">S25-3-2</strain>
    </source>
</reference>
<gene>
    <name evidence="3" type="ORF">TH25_21980</name>
</gene>
<proteinExistence type="predicted"/>
<keyword evidence="2" id="KW-0732">Signal</keyword>
<dbReference type="Proteomes" id="UP000252517">
    <property type="component" value="Unassembled WGS sequence"/>
</dbReference>
<accession>A0A367WPJ2</accession>